<dbReference type="EMBL" id="BJHY01000001">
    <property type="protein sequence ID" value="GDY74016.1"/>
    <property type="molecule type" value="Genomic_DNA"/>
</dbReference>
<dbReference type="STRING" id="33903.AQJ43_23360"/>
<evidence type="ECO:0000313" key="1">
    <source>
        <dbReference type="EMBL" id="GDY74016.1"/>
    </source>
</evidence>
<dbReference type="AlphaFoldDB" id="A0A4D4MQJ4"/>
<dbReference type="Proteomes" id="UP000299211">
    <property type="component" value="Unassembled WGS sequence"/>
</dbReference>
<evidence type="ECO:0008006" key="3">
    <source>
        <dbReference type="Google" id="ProtNLM"/>
    </source>
</evidence>
<name>A0A4D4MQJ4_STRAX</name>
<proteinExistence type="predicted"/>
<organism evidence="1 2">
    <name type="scientific">Streptomyces avermitilis</name>
    <dbReference type="NCBI Taxonomy" id="33903"/>
    <lineage>
        <taxon>Bacteria</taxon>
        <taxon>Bacillati</taxon>
        <taxon>Actinomycetota</taxon>
        <taxon>Actinomycetes</taxon>
        <taxon>Kitasatosporales</taxon>
        <taxon>Streptomycetaceae</taxon>
        <taxon>Streptomyces</taxon>
    </lineage>
</organism>
<sequence>MNDKATTGVVAYEGSAWSDTKGAGPAAYVVIDDTPVPAGSQKINTKVTAGTLSMSQAGDTVDLAAVDFGKGGFSRGSLQTVTVKDFRGGAAGWSLTGKVTDFTGPGGAKIDAAKLGWTPVCLTKAGSPSTCAAGSPGSVGSAGATLASAPNGTVTGGEFTVDARLSLNVPAFTPAGSYSGVLTLTLT</sequence>
<gene>
    <name evidence="1" type="ORF">SAV31267_035010</name>
</gene>
<accession>A0A4D4MQJ4</accession>
<comment type="caution">
    <text evidence="1">The sequence shown here is derived from an EMBL/GenBank/DDBJ whole genome shotgun (WGS) entry which is preliminary data.</text>
</comment>
<reference evidence="1 2" key="1">
    <citation type="submission" date="2019-04" db="EMBL/GenBank/DDBJ databases">
        <title>Draft genome sequences of Streptomyces avermitilis ATCC 31267.</title>
        <authorList>
            <person name="Komaki H."/>
            <person name="Tamura T."/>
            <person name="Hosoyama A."/>
        </authorList>
    </citation>
    <scope>NUCLEOTIDE SEQUENCE [LARGE SCALE GENOMIC DNA]</scope>
    <source>
        <strain evidence="1 2">ATCC 31267</strain>
    </source>
</reference>
<evidence type="ECO:0000313" key="2">
    <source>
        <dbReference type="Proteomes" id="UP000299211"/>
    </source>
</evidence>
<protein>
    <recommendedName>
        <fullName evidence="3">WxL domain-containing protein</fullName>
    </recommendedName>
</protein>